<dbReference type="AlphaFoldDB" id="A0A2P7VKE7"/>
<feature type="transmembrane region" description="Helical" evidence="6">
    <location>
        <begin position="165"/>
        <end position="185"/>
    </location>
</feature>
<dbReference type="PANTHER" id="PTHR42718:SF9">
    <property type="entry name" value="MAJOR FACILITATOR SUPERFAMILY MULTIDRUG TRANSPORTER MFSC"/>
    <property type="match status" value="1"/>
</dbReference>
<dbReference type="Pfam" id="PF07690">
    <property type="entry name" value="MFS_1"/>
    <property type="match status" value="1"/>
</dbReference>
<comment type="subcellular location">
    <subcellularLocation>
        <location evidence="1">Cell membrane</location>
        <topology evidence="1">Multi-pass membrane protein</topology>
    </subcellularLocation>
</comment>
<feature type="transmembrane region" description="Helical" evidence="6">
    <location>
        <begin position="221"/>
        <end position="245"/>
    </location>
</feature>
<evidence type="ECO:0000256" key="6">
    <source>
        <dbReference type="SAM" id="Phobius"/>
    </source>
</evidence>
<dbReference type="Gene3D" id="1.20.1720.10">
    <property type="entry name" value="Multidrug resistance protein D"/>
    <property type="match status" value="1"/>
</dbReference>
<dbReference type="CDD" id="cd17321">
    <property type="entry name" value="MFS_MMR_MDR_like"/>
    <property type="match status" value="1"/>
</dbReference>
<dbReference type="SUPFAM" id="SSF103473">
    <property type="entry name" value="MFS general substrate transporter"/>
    <property type="match status" value="1"/>
</dbReference>
<dbReference type="PROSITE" id="PS50850">
    <property type="entry name" value="MFS"/>
    <property type="match status" value="1"/>
</dbReference>
<feature type="transmembrane region" description="Helical" evidence="6">
    <location>
        <begin position="355"/>
        <end position="375"/>
    </location>
</feature>
<organism evidence="8 9">
    <name type="scientific">Brevibacillus fortis</name>
    <dbReference type="NCBI Taxonomy" id="2126352"/>
    <lineage>
        <taxon>Bacteria</taxon>
        <taxon>Bacillati</taxon>
        <taxon>Bacillota</taxon>
        <taxon>Bacilli</taxon>
        <taxon>Bacillales</taxon>
        <taxon>Paenibacillaceae</taxon>
        <taxon>Brevibacillus</taxon>
    </lineage>
</organism>
<dbReference type="InterPro" id="IPR036259">
    <property type="entry name" value="MFS_trans_sf"/>
</dbReference>
<proteinExistence type="predicted"/>
<name>A0A2P7VKE7_9BACL</name>
<dbReference type="Proteomes" id="UP000240419">
    <property type="component" value="Unassembled WGS sequence"/>
</dbReference>
<keyword evidence="5 6" id="KW-0472">Membrane</keyword>
<feature type="transmembrane region" description="Helical" evidence="6">
    <location>
        <begin position="12"/>
        <end position="36"/>
    </location>
</feature>
<feature type="transmembrane region" description="Helical" evidence="6">
    <location>
        <begin position="449"/>
        <end position="468"/>
    </location>
</feature>
<evidence type="ECO:0000256" key="3">
    <source>
        <dbReference type="ARBA" id="ARBA00022692"/>
    </source>
</evidence>
<feature type="transmembrane region" description="Helical" evidence="6">
    <location>
        <begin position="197"/>
        <end position="215"/>
    </location>
</feature>
<keyword evidence="2" id="KW-0813">Transport</keyword>
<evidence type="ECO:0000256" key="4">
    <source>
        <dbReference type="ARBA" id="ARBA00022989"/>
    </source>
</evidence>
<sequence>MTTVQSNKWAVLSVVTLVSFITNLDATIVVIGLPAIMEDLRIPINIGMWTITAFYIMSTLFLLPAGRWSDMLGTKRIFLWGIALFTISTVLCGLANSGATLIGARLLQGIGAAMAMASATPILIRTFPPNQLGIALGINNLSWVTGSLIGPVIGGALIGDFGWRSIFFVAVPVGVIGLFAGLLVLKHTPPIEKGKTDWLGILTFGPGLVALLIALSEGQTWGWASGTTIGLFATALLFGIAFVLVELRVRHPLFPLSLFTYRNYSIGLGITMSYCIGYFAVAILLMLYLQGAHRLTPLEAGLLLLPLSIPQLFTAPFGGKLADRFGPVRMILLGSFLIGFALLLLGQLGSQLSNMAVIIPLLIISAATGLSWPSLAKAVLSAAPQERAGSASGMFWTVYEMCRAISQALSLVVVQLSVKSASVLPLFSKTGAGELAHSKSALILATSNGFRFFAIFFAIAIVLGFFLMRPQLKTTRWKEEQINQRSG</sequence>
<dbReference type="RefSeq" id="WP_106837402.1">
    <property type="nucleotide sequence ID" value="NZ_JBCNIW010000016.1"/>
</dbReference>
<gene>
    <name evidence="8" type="ORF">C7R93_02995</name>
</gene>
<dbReference type="InterPro" id="IPR011701">
    <property type="entry name" value="MFS"/>
</dbReference>
<evidence type="ECO:0000313" key="8">
    <source>
        <dbReference type="EMBL" id="PSJ99654.1"/>
    </source>
</evidence>
<reference evidence="8 9" key="1">
    <citation type="submission" date="2018-03" db="EMBL/GenBank/DDBJ databases">
        <title>Brevisbacillus phylogenomics.</title>
        <authorList>
            <person name="Dunlap C."/>
        </authorList>
    </citation>
    <scope>NUCLEOTIDE SEQUENCE [LARGE SCALE GENOMIC DNA]</scope>
    <source>
        <strain evidence="8 9">NRRL NRS-1210</strain>
    </source>
</reference>
<dbReference type="InterPro" id="IPR020846">
    <property type="entry name" value="MFS_dom"/>
</dbReference>
<feature type="transmembrane region" description="Helical" evidence="6">
    <location>
        <begin position="42"/>
        <end position="65"/>
    </location>
</feature>
<keyword evidence="4 6" id="KW-1133">Transmembrane helix</keyword>
<dbReference type="GO" id="GO:0022857">
    <property type="term" value="F:transmembrane transporter activity"/>
    <property type="evidence" value="ECO:0007669"/>
    <property type="project" value="InterPro"/>
</dbReference>
<dbReference type="PANTHER" id="PTHR42718">
    <property type="entry name" value="MAJOR FACILITATOR SUPERFAMILY MULTIDRUG TRANSPORTER MFSC"/>
    <property type="match status" value="1"/>
</dbReference>
<evidence type="ECO:0000259" key="7">
    <source>
        <dbReference type="PROSITE" id="PS50850"/>
    </source>
</evidence>
<evidence type="ECO:0000256" key="2">
    <source>
        <dbReference type="ARBA" id="ARBA00022448"/>
    </source>
</evidence>
<dbReference type="Gene3D" id="1.20.1250.20">
    <property type="entry name" value="MFS general substrate transporter like domains"/>
    <property type="match status" value="1"/>
</dbReference>
<feature type="transmembrane region" description="Helical" evidence="6">
    <location>
        <begin position="77"/>
        <end position="96"/>
    </location>
</feature>
<dbReference type="EMBL" id="PXZM01000003">
    <property type="protein sequence ID" value="PSJ99654.1"/>
    <property type="molecule type" value="Genomic_DNA"/>
</dbReference>
<dbReference type="PRINTS" id="PR01036">
    <property type="entry name" value="TCRTETB"/>
</dbReference>
<feature type="transmembrane region" description="Helical" evidence="6">
    <location>
        <begin position="266"/>
        <end position="288"/>
    </location>
</feature>
<keyword evidence="9" id="KW-1185">Reference proteome</keyword>
<feature type="transmembrane region" description="Helical" evidence="6">
    <location>
        <begin position="102"/>
        <end position="124"/>
    </location>
</feature>
<keyword evidence="3 6" id="KW-0812">Transmembrane</keyword>
<dbReference type="OrthoDB" id="9816041at2"/>
<feature type="transmembrane region" description="Helical" evidence="6">
    <location>
        <begin position="136"/>
        <end position="159"/>
    </location>
</feature>
<evidence type="ECO:0000256" key="5">
    <source>
        <dbReference type="ARBA" id="ARBA00023136"/>
    </source>
</evidence>
<comment type="caution">
    <text evidence="8">The sequence shown here is derived from an EMBL/GenBank/DDBJ whole genome shotgun (WGS) entry which is preliminary data.</text>
</comment>
<dbReference type="GO" id="GO:0005886">
    <property type="term" value="C:plasma membrane"/>
    <property type="evidence" value="ECO:0007669"/>
    <property type="project" value="UniProtKB-SubCell"/>
</dbReference>
<evidence type="ECO:0000256" key="1">
    <source>
        <dbReference type="ARBA" id="ARBA00004651"/>
    </source>
</evidence>
<feature type="domain" description="Major facilitator superfamily (MFS) profile" evidence="7">
    <location>
        <begin position="11"/>
        <end position="472"/>
    </location>
</feature>
<feature type="transmembrane region" description="Helical" evidence="6">
    <location>
        <begin position="330"/>
        <end position="349"/>
    </location>
</feature>
<evidence type="ECO:0000313" key="9">
    <source>
        <dbReference type="Proteomes" id="UP000240419"/>
    </source>
</evidence>
<accession>A0A2P7VKE7</accession>
<protein>
    <submittedName>
        <fullName evidence="8">MFS transporter</fullName>
    </submittedName>
</protein>